<evidence type="ECO:0000313" key="1">
    <source>
        <dbReference type="Proteomes" id="UP000887581"/>
    </source>
</evidence>
<proteinExistence type="predicted"/>
<name>A0A915Q4K4_9BILA</name>
<dbReference type="Proteomes" id="UP000887581">
    <property type="component" value="Unplaced"/>
</dbReference>
<accession>A0A915Q4K4</accession>
<dbReference type="WBParaSite" id="sdigi.contig95.g4211.t1">
    <property type="protein sequence ID" value="sdigi.contig95.g4211.t1"/>
    <property type="gene ID" value="sdigi.contig95.g4211"/>
</dbReference>
<keyword evidence="1" id="KW-1185">Reference proteome</keyword>
<protein>
    <submittedName>
        <fullName evidence="2">Uncharacterized protein</fullName>
    </submittedName>
</protein>
<reference evidence="2" key="1">
    <citation type="submission" date="2022-11" db="UniProtKB">
        <authorList>
            <consortium name="WormBaseParasite"/>
        </authorList>
    </citation>
    <scope>IDENTIFICATION</scope>
</reference>
<sequence length="217" mass="24578">MEISVIPSKPKRYYLPLSLSYDDVDFRCKRWQYGIRQIEEESNASKFGVSKLIYFFGATKKDEMYKDKLFVLKVCGTLVVLRYFDAELFVHTTAPSAAASLKSTLRNQHISPLSQMEVLHLKPTTGCFSEIILDDANSSAERNLNSNIKSPTTGYPIIFAEQSLKTALVASAEKMKYVIYKTIKVLESSSVLKDKRGQRSRHSVIYFTDEDSDASCV</sequence>
<evidence type="ECO:0000313" key="2">
    <source>
        <dbReference type="WBParaSite" id="sdigi.contig95.g4211.t1"/>
    </source>
</evidence>
<dbReference type="AlphaFoldDB" id="A0A915Q4K4"/>
<organism evidence="1 2">
    <name type="scientific">Setaria digitata</name>
    <dbReference type="NCBI Taxonomy" id="48799"/>
    <lineage>
        <taxon>Eukaryota</taxon>
        <taxon>Metazoa</taxon>
        <taxon>Ecdysozoa</taxon>
        <taxon>Nematoda</taxon>
        <taxon>Chromadorea</taxon>
        <taxon>Rhabditida</taxon>
        <taxon>Spirurina</taxon>
        <taxon>Spiruromorpha</taxon>
        <taxon>Filarioidea</taxon>
        <taxon>Setariidae</taxon>
        <taxon>Setaria</taxon>
    </lineage>
</organism>